<dbReference type="AlphaFoldDB" id="A0A916ZPH4"/>
<organism evidence="3 4">
    <name type="scientific">Sandarakinorhabdus glacialis</name>
    <dbReference type="NCBI Taxonomy" id="1614636"/>
    <lineage>
        <taxon>Bacteria</taxon>
        <taxon>Pseudomonadati</taxon>
        <taxon>Pseudomonadota</taxon>
        <taxon>Alphaproteobacteria</taxon>
        <taxon>Sphingomonadales</taxon>
        <taxon>Sphingosinicellaceae</taxon>
        <taxon>Sandarakinorhabdus</taxon>
    </lineage>
</organism>
<dbReference type="PANTHER" id="PTHR43102">
    <property type="entry name" value="SLR1143 PROTEIN"/>
    <property type="match status" value="1"/>
</dbReference>
<reference evidence="3" key="2">
    <citation type="submission" date="2020-09" db="EMBL/GenBank/DDBJ databases">
        <authorList>
            <person name="Sun Q."/>
            <person name="Zhou Y."/>
        </authorList>
    </citation>
    <scope>NUCLEOTIDE SEQUENCE</scope>
    <source>
        <strain evidence="3">CGMCC 1.15519</strain>
    </source>
</reference>
<evidence type="ECO:0000313" key="3">
    <source>
        <dbReference type="EMBL" id="GGE07641.1"/>
    </source>
</evidence>
<keyword evidence="3" id="KW-0418">Kinase</keyword>
<dbReference type="SUPFAM" id="SSF55781">
    <property type="entry name" value="GAF domain-like"/>
    <property type="match status" value="1"/>
</dbReference>
<dbReference type="PANTHER" id="PTHR43102:SF2">
    <property type="entry name" value="GAF DOMAIN-CONTAINING PROTEIN"/>
    <property type="match status" value="1"/>
</dbReference>
<dbReference type="Proteomes" id="UP000635071">
    <property type="component" value="Unassembled WGS sequence"/>
</dbReference>
<dbReference type="Pfam" id="PF02518">
    <property type="entry name" value="HATPase_c"/>
    <property type="match status" value="1"/>
</dbReference>
<evidence type="ECO:0000259" key="1">
    <source>
        <dbReference type="Pfam" id="PF02518"/>
    </source>
</evidence>
<proteinExistence type="predicted"/>
<dbReference type="SUPFAM" id="SSF55874">
    <property type="entry name" value="ATPase domain of HSP90 chaperone/DNA topoisomerase II/histidine kinase"/>
    <property type="match status" value="1"/>
</dbReference>
<dbReference type="InterPro" id="IPR003594">
    <property type="entry name" value="HATPase_dom"/>
</dbReference>
<dbReference type="InterPro" id="IPR029016">
    <property type="entry name" value="GAF-like_dom_sf"/>
</dbReference>
<name>A0A916ZPH4_9SPHN</name>
<dbReference type="InterPro" id="IPR011495">
    <property type="entry name" value="Sig_transdc_His_kin_sub2_dim/P"/>
</dbReference>
<keyword evidence="4" id="KW-1185">Reference proteome</keyword>
<dbReference type="RefSeq" id="WP_188762069.1">
    <property type="nucleotide sequence ID" value="NZ_BMJM01000003.1"/>
</dbReference>
<gene>
    <name evidence="3" type="ORF">GCM10011529_12540</name>
</gene>
<dbReference type="Gene3D" id="3.30.450.40">
    <property type="match status" value="1"/>
</dbReference>
<sequence length="366" mass="39937">MRAPVHPREHPRLAALQDYAILDTPREQDFDDIVALAAALCAAPAAQINFIDSVRQWSKAEVGVGVQELPLTVSICAHAILEDDYVEIADLREDVRTRDNPVCTGPPHVRFYAGIQLRSDDGYPVGTLCVLDMQPRVLDTVQRQALRVLASQVVAQLDLRAALSNEIILRREIDHRVKNSLQTVNAYVRLERTASANPETVSALRGIEQQIGTIAALHELLAHSDDAGQIDLGRYLGEITDLLKGVVPKTIGVTGRFEDVDSNAKVASLIGLIINELIANAVKHSFKDTSGSIVIAGELSAEGMYLLTVQDNGVEAIEPKIPNKRDGLGQSIIDATVRQLGGSIVRTMTSAGYRTVVKFDHRTMFE</sequence>
<dbReference type="InterPro" id="IPR036890">
    <property type="entry name" value="HATPase_C_sf"/>
</dbReference>
<dbReference type="GO" id="GO:0016301">
    <property type="term" value="F:kinase activity"/>
    <property type="evidence" value="ECO:0007669"/>
    <property type="project" value="UniProtKB-KW"/>
</dbReference>
<feature type="domain" description="Histidine kinase/HSP90-like ATPase" evidence="1">
    <location>
        <begin position="269"/>
        <end position="358"/>
    </location>
</feature>
<dbReference type="Gene3D" id="3.30.565.10">
    <property type="entry name" value="Histidine kinase-like ATPase, C-terminal domain"/>
    <property type="match status" value="1"/>
</dbReference>
<reference evidence="3" key="1">
    <citation type="journal article" date="2014" name="Int. J. Syst. Evol. Microbiol.">
        <title>Complete genome sequence of Corynebacterium casei LMG S-19264T (=DSM 44701T), isolated from a smear-ripened cheese.</title>
        <authorList>
            <consortium name="US DOE Joint Genome Institute (JGI-PGF)"/>
            <person name="Walter F."/>
            <person name="Albersmeier A."/>
            <person name="Kalinowski J."/>
            <person name="Ruckert C."/>
        </authorList>
    </citation>
    <scope>NUCLEOTIDE SEQUENCE</scope>
    <source>
        <strain evidence="3">CGMCC 1.15519</strain>
    </source>
</reference>
<evidence type="ECO:0000313" key="4">
    <source>
        <dbReference type="Proteomes" id="UP000635071"/>
    </source>
</evidence>
<protein>
    <submittedName>
        <fullName evidence="3">Sensor histidine kinase</fullName>
    </submittedName>
</protein>
<dbReference type="EMBL" id="BMJM01000003">
    <property type="protein sequence ID" value="GGE07641.1"/>
    <property type="molecule type" value="Genomic_DNA"/>
</dbReference>
<keyword evidence="3" id="KW-0808">Transferase</keyword>
<dbReference type="Pfam" id="PF07568">
    <property type="entry name" value="HisKA_2"/>
    <property type="match status" value="1"/>
</dbReference>
<evidence type="ECO:0000259" key="2">
    <source>
        <dbReference type="Pfam" id="PF07568"/>
    </source>
</evidence>
<accession>A0A916ZPH4</accession>
<comment type="caution">
    <text evidence="3">The sequence shown here is derived from an EMBL/GenBank/DDBJ whole genome shotgun (WGS) entry which is preliminary data.</text>
</comment>
<feature type="domain" description="Signal transduction histidine kinase subgroup 2 dimerisation and phosphoacceptor" evidence="2">
    <location>
        <begin position="172"/>
        <end position="244"/>
    </location>
</feature>